<feature type="domain" description="HTH araC/xylS-type" evidence="4">
    <location>
        <begin position="294"/>
        <end position="392"/>
    </location>
</feature>
<keyword evidence="1" id="KW-0805">Transcription regulation</keyword>
<dbReference type="InterPro" id="IPR018062">
    <property type="entry name" value="HTH_AraC-typ_CS"/>
</dbReference>
<dbReference type="Gene3D" id="3.40.50.2300">
    <property type="match status" value="2"/>
</dbReference>
<evidence type="ECO:0000256" key="1">
    <source>
        <dbReference type="ARBA" id="ARBA00023015"/>
    </source>
</evidence>
<dbReference type="Proteomes" id="UP000290637">
    <property type="component" value="Chromosome"/>
</dbReference>
<gene>
    <name evidence="5" type="ORF">EWM63_02075</name>
</gene>
<keyword evidence="6" id="KW-1185">Reference proteome</keyword>
<reference evidence="5 6" key="1">
    <citation type="submission" date="2019-02" db="EMBL/GenBank/DDBJ databases">
        <title>Draft Genome Sequences of Six Type Strains of the Genus Massilia.</title>
        <authorList>
            <person name="Miess H."/>
            <person name="Frediansyhah A."/>
            <person name="Gross H."/>
        </authorList>
    </citation>
    <scope>NUCLEOTIDE SEQUENCE [LARGE SCALE GENOMIC DNA]</scope>
    <source>
        <strain evidence="5 6">DSM 17473</strain>
    </source>
</reference>
<dbReference type="InterPro" id="IPR018060">
    <property type="entry name" value="HTH_AraC"/>
</dbReference>
<dbReference type="InterPro" id="IPR009057">
    <property type="entry name" value="Homeodomain-like_sf"/>
</dbReference>
<dbReference type="InterPro" id="IPR046335">
    <property type="entry name" value="LacI/GalR-like_sensor"/>
</dbReference>
<proteinExistence type="predicted"/>
<dbReference type="GO" id="GO:0000976">
    <property type="term" value="F:transcription cis-regulatory region binding"/>
    <property type="evidence" value="ECO:0007669"/>
    <property type="project" value="TreeGrafter"/>
</dbReference>
<sequence length="419" mass="45617">MEPEMSPIPRHRIALLFNANKGHERDVIAGVADYKRAQQLNWDLFVEDDFRRGLDGIAQWQGDGIIADFDDPDVAAALAGCRARVVGVGGSYANPADYPAGVPYVATDNERIIGLAHDHLIDAGISSFALYSVPPARNRRWALEREQAFARRMRADHLEPVIYRGHDGGIAGWERGLDELAGWLRSLPRPVGIIAVTDARARQLIQACAIAGLAVSHDVAIIGVDNDALAHALAPVPLSSVIQGAAEMGRTAARLLHRSLLGQPVGTTPVLVAPVGVNAQATCSRTGEHHPHITRALHFIRQRARRGIKSEQVADFVGVCRSGLDATFRRELGHSVHEEILRYKLEQAKQYLASGQWKIADVALECGFTSVQYLYTVFAREMGCTPREYQLKASAANMSFHPAMTRPLSAGPMAGRMAA</sequence>
<evidence type="ECO:0000256" key="2">
    <source>
        <dbReference type="ARBA" id="ARBA00023125"/>
    </source>
</evidence>
<dbReference type="OrthoDB" id="8766450at2"/>
<dbReference type="CDD" id="cd01543">
    <property type="entry name" value="PBP1_XylR"/>
    <property type="match status" value="1"/>
</dbReference>
<evidence type="ECO:0000313" key="5">
    <source>
        <dbReference type="EMBL" id="QBE61927.1"/>
    </source>
</evidence>
<keyword evidence="3" id="KW-0804">Transcription</keyword>
<name>A0A4P6KT72_9BURK</name>
<protein>
    <submittedName>
        <fullName evidence="5">Helix-turn-helix domain-containing protein</fullName>
    </submittedName>
</protein>
<evidence type="ECO:0000259" key="4">
    <source>
        <dbReference type="PROSITE" id="PS01124"/>
    </source>
</evidence>
<dbReference type="AlphaFoldDB" id="A0A4P6KT72"/>
<dbReference type="SMART" id="SM00342">
    <property type="entry name" value="HTH_ARAC"/>
    <property type="match status" value="1"/>
</dbReference>
<dbReference type="SUPFAM" id="SSF46689">
    <property type="entry name" value="Homeodomain-like"/>
    <property type="match status" value="1"/>
</dbReference>
<dbReference type="Pfam" id="PF12833">
    <property type="entry name" value="HTH_18"/>
    <property type="match status" value="1"/>
</dbReference>
<dbReference type="PANTHER" id="PTHR30146">
    <property type="entry name" value="LACI-RELATED TRANSCRIPTIONAL REPRESSOR"/>
    <property type="match status" value="1"/>
</dbReference>
<evidence type="ECO:0000313" key="6">
    <source>
        <dbReference type="Proteomes" id="UP000290637"/>
    </source>
</evidence>
<dbReference type="GO" id="GO:0003700">
    <property type="term" value="F:DNA-binding transcription factor activity"/>
    <property type="evidence" value="ECO:0007669"/>
    <property type="project" value="InterPro"/>
</dbReference>
<dbReference type="Pfam" id="PF13377">
    <property type="entry name" value="Peripla_BP_3"/>
    <property type="match status" value="1"/>
</dbReference>
<dbReference type="InterPro" id="IPR028082">
    <property type="entry name" value="Peripla_BP_I"/>
</dbReference>
<dbReference type="PROSITE" id="PS01124">
    <property type="entry name" value="HTH_ARAC_FAMILY_2"/>
    <property type="match status" value="1"/>
</dbReference>
<dbReference type="Pfam" id="PF22177">
    <property type="entry name" value="PBP1_XylR"/>
    <property type="match status" value="1"/>
</dbReference>
<evidence type="ECO:0000256" key="3">
    <source>
        <dbReference type="ARBA" id="ARBA00023163"/>
    </source>
</evidence>
<organism evidence="5 6">
    <name type="scientific">Pseudoduganella lutea</name>
    <dbReference type="NCBI Taxonomy" id="321985"/>
    <lineage>
        <taxon>Bacteria</taxon>
        <taxon>Pseudomonadati</taxon>
        <taxon>Pseudomonadota</taxon>
        <taxon>Betaproteobacteria</taxon>
        <taxon>Burkholderiales</taxon>
        <taxon>Oxalobacteraceae</taxon>
        <taxon>Telluria group</taxon>
        <taxon>Pseudoduganella</taxon>
    </lineage>
</organism>
<dbReference type="EMBL" id="CP035913">
    <property type="protein sequence ID" value="QBE61927.1"/>
    <property type="molecule type" value="Genomic_DNA"/>
</dbReference>
<dbReference type="PROSITE" id="PS00041">
    <property type="entry name" value="HTH_ARAC_FAMILY_1"/>
    <property type="match status" value="1"/>
</dbReference>
<dbReference type="Gene3D" id="1.10.10.60">
    <property type="entry name" value="Homeodomain-like"/>
    <property type="match status" value="1"/>
</dbReference>
<accession>A0A4P6KT72</accession>
<dbReference type="KEGG" id="plue:EWM63_02075"/>
<dbReference type="InterPro" id="IPR054031">
    <property type="entry name" value="XylR_PBP1"/>
</dbReference>
<keyword evidence="2" id="KW-0238">DNA-binding</keyword>
<dbReference type="PANTHER" id="PTHR30146:SF24">
    <property type="entry name" value="XYLOSE OPERON REGULATORY PROTEIN"/>
    <property type="match status" value="1"/>
</dbReference>
<dbReference type="SUPFAM" id="SSF53822">
    <property type="entry name" value="Periplasmic binding protein-like I"/>
    <property type="match status" value="1"/>
</dbReference>